<dbReference type="CDD" id="cd07560">
    <property type="entry name" value="Peptidase_S41_CPP"/>
    <property type="match status" value="1"/>
</dbReference>
<keyword evidence="6" id="KW-1133">Transmembrane helix</keyword>
<name>A0A1M5U5T1_9CLOT</name>
<dbReference type="OrthoDB" id="9812068at2"/>
<proteinExistence type="inferred from homology"/>
<accession>A0A1M5U5T1</accession>
<feature type="domain" description="PDZ" evidence="7">
    <location>
        <begin position="111"/>
        <end position="179"/>
    </location>
</feature>
<dbReference type="AlphaFoldDB" id="A0A1M5U5T1"/>
<dbReference type="SUPFAM" id="SSF50156">
    <property type="entry name" value="PDZ domain-like"/>
    <property type="match status" value="1"/>
</dbReference>
<dbReference type="FunFam" id="2.30.42.10:FF:000063">
    <property type="entry name" value="Peptidase, S41 family"/>
    <property type="match status" value="1"/>
</dbReference>
<dbReference type="SMART" id="SM00228">
    <property type="entry name" value="PDZ"/>
    <property type="match status" value="1"/>
</dbReference>
<evidence type="ECO:0000256" key="2">
    <source>
        <dbReference type="ARBA" id="ARBA00022670"/>
    </source>
</evidence>
<dbReference type="Pfam" id="PF03572">
    <property type="entry name" value="Peptidase_S41"/>
    <property type="match status" value="1"/>
</dbReference>
<dbReference type="GO" id="GO:0006508">
    <property type="term" value="P:proteolysis"/>
    <property type="evidence" value="ECO:0007669"/>
    <property type="project" value="UniProtKB-KW"/>
</dbReference>
<keyword evidence="6" id="KW-0812">Transmembrane</keyword>
<dbReference type="InterPro" id="IPR055210">
    <property type="entry name" value="CtpA/B_N"/>
</dbReference>
<evidence type="ECO:0000256" key="4">
    <source>
        <dbReference type="ARBA" id="ARBA00022825"/>
    </source>
</evidence>
<dbReference type="Proteomes" id="UP000184447">
    <property type="component" value="Unassembled WGS sequence"/>
</dbReference>
<dbReference type="InterPro" id="IPR005151">
    <property type="entry name" value="Tail-specific_protease"/>
</dbReference>
<dbReference type="PANTHER" id="PTHR32060">
    <property type="entry name" value="TAIL-SPECIFIC PROTEASE"/>
    <property type="match status" value="1"/>
</dbReference>
<dbReference type="PROSITE" id="PS50106">
    <property type="entry name" value="PDZ"/>
    <property type="match status" value="1"/>
</dbReference>
<dbReference type="GO" id="GO:0008236">
    <property type="term" value="F:serine-type peptidase activity"/>
    <property type="evidence" value="ECO:0007669"/>
    <property type="project" value="UniProtKB-KW"/>
</dbReference>
<dbReference type="NCBIfam" id="TIGR00225">
    <property type="entry name" value="prc"/>
    <property type="match status" value="1"/>
</dbReference>
<evidence type="ECO:0000259" key="7">
    <source>
        <dbReference type="PROSITE" id="PS50106"/>
    </source>
</evidence>
<dbReference type="SMART" id="SM00245">
    <property type="entry name" value="TSPc"/>
    <property type="match status" value="1"/>
</dbReference>
<dbReference type="InterPro" id="IPR001478">
    <property type="entry name" value="PDZ"/>
</dbReference>
<dbReference type="InterPro" id="IPR036034">
    <property type="entry name" value="PDZ_sf"/>
</dbReference>
<evidence type="ECO:0000256" key="5">
    <source>
        <dbReference type="RuleBase" id="RU004404"/>
    </source>
</evidence>
<keyword evidence="4 5" id="KW-0720">Serine protease</keyword>
<dbReference type="PANTHER" id="PTHR32060:SF30">
    <property type="entry name" value="CARBOXY-TERMINAL PROCESSING PROTEASE CTPA"/>
    <property type="match status" value="1"/>
</dbReference>
<reference evidence="8 9" key="1">
    <citation type="submission" date="2016-11" db="EMBL/GenBank/DDBJ databases">
        <authorList>
            <person name="Jaros S."/>
            <person name="Januszkiewicz K."/>
            <person name="Wedrychowicz H."/>
        </authorList>
    </citation>
    <scope>NUCLEOTIDE SEQUENCE [LARGE SCALE GENOMIC DNA]</scope>
    <source>
        <strain evidence="8 9">DSM 8605</strain>
    </source>
</reference>
<dbReference type="EMBL" id="FQXM01000007">
    <property type="protein sequence ID" value="SHH58063.1"/>
    <property type="molecule type" value="Genomic_DNA"/>
</dbReference>
<dbReference type="InterPro" id="IPR029045">
    <property type="entry name" value="ClpP/crotonase-like_dom_sf"/>
</dbReference>
<feature type="transmembrane region" description="Helical" evidence="6">
    <location>
        <begin position="20"/>
        <end position="41"/>
    </location>
</feature>
<dbReference type="Pfam" id="PF17820">
    <property type="entry name" value="PDZ_6"/>
    <property type="match status" value="1"/>
</dbReference>
<dbReference type="InterPro" id="IPR004447">
    <property type="entry name" value="Peptidase_S41A"/>
</dbReference>
<sequence>MSINGKEEIEEKKGLKGGKISWIAIIVLIVILSNMVTYILATKFPVGDSAVISKEEYNDLMQFSKLFTVKDNIERFYDGEINQDVLVDGAIKGMTSSLEDPYTVYMNNEDYKTFVEGVEGKYEGIGLQVKAEDNIIVIVTVFEDSPASKAGVIAGDTIVNVAGTDVTGDELDKAVSLMRGEKGTEVEVTFNRKSTGPYTVKIKRDAIKIDTVTSEMIDDSIGLIRISVFENETSKEFEEHLKNLEAQGMKGLVLDLRGNPGGWLHECVNVVSNFVPKDDLIVSTIDKYEKKEIENSKGGLAIGMPLVVLIDGGSASASEIFAGAVRDYKIATLIGEKSFGKGIVQSVLDKNIYGFGDGTALKVTTSKYYTPNGENIHKIGIAPDIEVVYPDELRTQEYDRSKDPQFQKAVDVMKDKLK</sequence>
<dbReference type="GO" id="GO:0030288">
    <property type="term" value="C:outer membrane-bounded periplasmic space"/>
    <property type="evidence" value="ECO:0007669"/>
    <property type="project" value="TreeGrafter"/>
</dbReference>
<gene>
    <name evidence="8" type="ORF">SAMN02745207_01582</name>
</gene>
<dbReference type="STRING" id="1121316.SAMN02745207_01582"/>
<dbReference type="RefSeq" id="WP_084133456.1">
    <property type="nucleotide sequence ID" value="NZ_FQXM01000007.1"/>
</dbReference>
<evidence type="ECO:0000256" key="6">
    <source>
        <dbReference type="SAM" id="Phobius"/>
    </source>
</evidence>
<dbReference type="Gene3D" id="3.90.226.10">
    <property type="entry name" value="2-enoyl-CoA Hydratase, Chain A, domain 1"/>
    <property type="match status" value="1"/>
</dbReference>
<keyword evidence="6" id="KW-0472">Membrane</keyword>
<evidence type="ECO:0000313" key="8">
    <source>
        <dbReference type="EMBL" id="SHH58063.1"/>
    </source>
</evidence>
<dbReference type="GO" id="GO:0004175">
    <property type="term" value="F:endopeptidase activity"/>
    <property type="evidence" value="ECO:0007669"/>
    <property type="project" value="TreeGrafter"/>
</dbReference>
<dbReference type="Gene3D" id="2.30.42.10">
    <property type="match status" value="1"/>
</dbReference>
<evidence type="ECO:0000256" key="1">
    <source>
        <dbReference type="ARBA" id="ARBA00009179"/>
    </source>
</evidence>
<keyword evidence="9" id="KW-1185">Reference proteome</keyword>
<dbReference type="Gene3D" id="3.30.750.44">
    <property type="match status" value="1"/>
</dbReference>
<comment type="similarity">
    <text evidence="1 5">Belongs to the peptidase S41A family.</text>
</comment>
<dbReference type="Pfam" id="PF22694">
    <property type="entry name" value="CtpB_N-like"/>
    <property type="match status" value="1"/>
</dbReference>
<dbReference type="GO" id="GO:0007165">
    <property type="term" value="P:signal transduction"/>
    <property type="evidence" value="ECO:0007669"/>
    <property type="project" value="TreeGrafter"/>
</dbReference>
<keyword evidence="2 5" id="KW-0645">Protease</keyword>
<dbReference type="SUPFAM" id="SSF52096">
    <property type="entry name" value="ClpP/crotonase"/>
    <property type="match status" value="1"/>
</dbReference>
<evidence type="ECO:0000256" key="3">
    <source>
        <dbReference type="ARBA" id="ARBA00022801"/>
    </source>
</evidence>
<protein>
    <submittedName>
        <fullName evidence="8">C-terminal processing peptidase-3. Serine peptidase. MEROPS family S41A</fullName>
    </submittedName>
</protein>
<dbReference type="InterPro" id="IPR041489">
    <property type="entry name" value="PDZ_6"/>
</dbReference>
<keyword evidence="3 5" id="KW-0378">Hydrolase</keyword>
<evidence type="ECO:0000313" key="9">
    <source>
        <dbReference type="Proteomes" id="UP000184447"/>
    </source>
</evidence>
<organism evidence="8 9">
    <name type="scientific">Clostridium grantii DSM 8605</name>
    <dbReference type="NCBI Taxonomy" id="1121316"/>
    <lineage>
        <taxon>Bacteria</taxon>
        <taxon>Bacillati</taxon>
        <taxon>Bacillota</taxon>
        <taxon>Clostridia</taxon>
        <taxon>Eubacteriales</taxon>
        <taxon>Clostridiaceae</taxon>
        <taxon>Clostridium</taxon>
    </lineage>
</organism>
<dbReference type="CDD" id="cd06782">
    <property type="entry name" value="cpPDZ_CPP-like"/>
    <property type="match status" value="1"/>
</dbReference>